<name>A0A486V7I2_KLEPN</name>
<evidence type="ECO:0000313" key="2">
    <source>
        <dbReference type="EMBL" id="VGM46506.1"/>
    </source>
</evidence>
<feature type="transmembrane region" description="Helical" evidence="1">
    <location>
        <begin position="115"/>
        <end position="134"/>
    </location>
</feature>
<keyword evidence="1" id="KW-1133">Transmembrane helix</keyword>
<dbReference type="AlphaFoldDB" id="A0A486V7I2"/>
<sequence length="180" mass="20894">MKNENESKLVKYGKKTVSGIGKITAVTPTIEFTKAVKDKAVDDTIEAYSFISRIIKPKGKHYSKEKKDFEYWYNTCNFTPESCAFVFKYSCILSYVYLLGFAVAFGFLFNVNTAIGFMGTITTMIICICCYIKFASRAYVVKNQDTFNPFKFFKILDDIIPNYFYHTKLKKVLKNKYEKR</sequence>
<gene>
    <name evidence="2" type="ORF">SAMEA4873556_05047</name>
</gene>
<keyword evidence="1" id="KW-0472">Membrane</keyword>
<accession>A0A486V7I2</accession>
<feature type="transmembrane region" description="Helical" evidence="1">
    <location>
        <begin position="92"/>
        <end position="109"/>
    </location>
</feature>
<dbReference type="EMBL" id="CAAHDC010000030">
    <property type="protein sequence ID" value="VGM46506.1"/>
    <property type="molecule type" value="Genomic_DNA"/>
</dbReference>
<keyword evidence="1" id="KW-0812">Transmembrane</keyword>
<evidence type="ECO:0000256" key="1">
    <source>
        <dbReference type="SAM" id="Phobius"/>
    </source>
</evidence>
<reference evidence="2" key="1">
    <citation type="submission" date="2019-03" db="EMBL/GenBank/DDBJ databases">
        <authorList>
            <consortium name="Pathogen Informatics"/>
        </authorList>
    </citation>
    <scope>NUCLEOTIDE SEQUENCE</scope>
    <source>
        <strain evidence="2">5012STDY7626355</strain>
    </source>
</reference>
<proteinExistence type="predicted"/>
<organism evidence="2">
    <name type="scientific">Klebsiella pneumoniae</name>
    <dbReference type="NCBI Taxonomy" id="573"/>
    <lineage>
        <taxon>Bacteria</taxon>
        <taxon>Pseudomonadati</taxon>
        <taxon>Pseudomonadota</taxon>
        <taxon>Gammaproteobacteria</taxon>
        <taxon>Enterobacterales</taxon>
        <taxon>Enterobacteriaceae</taxon>
        <taxon>Klebsiella/Raoultella group</taxon>
        <taxon>Klebsiella</taxon>
        <taxon>Klebsiella pneumoniae complex</taxon>
    </lineage>
</organism>
<protein>
    <submittedName>
        <fullName evidence="2">Uncharacterized protein</fullName>
    </submittedName>
</protein>
<dbReference type="RefSeq" id="WP_065763981.1">
    <property type="nucleotide sequence ID" value="NZ_CAAHBH010000032.1"/>
</dbReference>